<dbReference type="SUPFAM" id="SSF110710">
    <property type="entry name" value="TTHA0583/YokD-like"/>
    <property type="match status" value="1"/>
</dbReference>
<dbReference type="KEGG" id="wne:PIG85_01635"/>
<dbReference type="Proteomes" id="UP001211044">
    <property type="component" value="Chromosome"/>
</dbReference>
<dbReference type="InterPro" id="IPR028345">
    <property type="entry name" value="Antibiotic_NAT-like"/>
</dbReference>
<name>A0AB38XQ21_9ACTO</name>
<sequence>MSPQTDISAEQVRTQVADLVKELLEKAKLSDGDAIVVGCSSSEILGDRIGKASSPQIGEAVWQGVCAATDGTGVTPIAQCCEHLNRALVVPAELARKRGFERVNAVPQLHAGGSFSCAAYAHIQEPWLVEKVAVEGGLDIGDTFIGMHLKHVASPVRLAATEVGAAHVTAARTRPKYIGGERAHYDQNLK</sequence>
<proteinExistence type="inferred from homology"/>
<dbReference type="RefSeq" id="WP_004806670.1">
    <property type="nucleotide sequence ID" value="NZ_CP116394.1"/>
</dbReference>
<dbReference type="EMBL" id="CP116394">
    <property type="protein sequence ID" value="WCE46373.1"/>
    <property type="molecule type" value="Genomic_DNA"/>
</dbReference>
<accession>A0AB38XQ21</accession>
<dbReference type="AlphaFoldDB" id="A0AB38XQ21"/>
<evidence type="ECO:0000313" key="2">
    <source>
        <dbReference type="Proteomes" id="UP001211044"/>
    </source>
</evidence>
<gene>
    <name evidence="1" type="ORF">PIG85_01635</name>
</gene>
<reference evidence="1" key="1">
    <citation type="submission" date="2023-01" db="EMBL/GenBank/DDBJ databases">
        <title>Comparative Genomic Analysis of the Clinically-Derived Winkia Strain NY0527 Provides Evidence into the Taxonomic Reassignment of Winkia neuii and Characterizes Their Virulence Traits.</title>
        <authorList>
            <person name="Cai X."/>
            <person name="Peng Y."/>
            <person name="Li M."/>
            <person name="Qiu Y."/>
            <person name="Wang Y."/>
            <person name="Xu L."/>
            <person name="Hou Q."/>
        </authorList>
    </citation>
    <scope>NUCLEOTIDE SEQUENCE</scope>
    <source>
        <strain evidence="1">NY0527</strain>
    </source>
</reference>
<dbReference type="NCBIfam" id="TIGR01440">
    <property type="entry name" value="TIGR01440 family protein"/>
    <property type="match status" value="1"/>
</dbReference>
<organism evidence="1 2">
    <name type="scientific">Winkia neuii subsp. anitrata</name>
    <dbReference type="NCBI Taxonomy" id="29318"/>
    <lineage>
        <taxon>Bacteria</taxon>
        <taxon>Bacillati</taxon>
        <taxon>Actinomycetota</taxon>
        <taxon>Actinomycetes</taxon>
        <taxon>Actinomycetales</taxon>
        <taxon>Actinomycetaceae</taxon>
        <taxon>Winkia</taxon>
    </lineage>
</organism>
<dbReference type="PIRSF" id="PIRSF007510">
    <property type="entry name" value="UCP007510"/>
    <property type="match status" value="1"/>
</dbReference>
<protein>
    <submittedName>
        <fullName evidence="1">TIGR01440 family protein</fullName>
    </submittedName>
</protein>
<evidence type="ECO:0000313" key="1">
    <source>
        <dbReference type="EMBL" id="WCE46373.1"/>
    </source>
</evidence>
<dbReference type="HAMAP" id="MF_00800">
    <property type="entry name" value="UPF0340"/>
    <property type="match status" value="1"/>
</dbReference>
<dbReference type="InterPro" id="IPR006340">
    <property type="entry name" value="DUF436"/>
</dbReference>
<dbReference type="Pfam" id="PF04260">
    <property type="entry name" value="DUF436"/>
    <property type="match status" value="1"/>
</dbReference>
<dbReference type="Gene3D" id="3.40.50.10360">
    <property type="entry name" value="Hypothetical protein TT1679"/>
    <property type="match status" value="1"/>
</dbReference>